<evidence type="ECO:0000313" key="2">
    <source>
        <dbReference type="Proteomes" id="UP000831701"/>
    </source>
</evidence>
<feature type="non-terminal residue" evidence="1">
    <location>
        <position position="1"/>
    </location>
</feature>
<sequence>EQVVKPVVSVYPAASRAHLEGKSSLLCVASAMFPPLVQFSWKRQKEDGPLEELPPAEGEQLELRESGRTAAILLIRQPESSTYKYRCYVQHEGDTQWRPPQNKANVQEAQRKLAQQILCVERTKPDSLFIVLGDFEKAHLSHQVHAIPHAALGHSDHVMVHLVHSSAQTIRSLVNKMDEMKLRDRLCKDRQLCGDRYRDLAGYWITTSQTLAVELAALSLLRAGQDYCSLRETQRWSRTRPTTRTVQVWTEEASSALQDCFECTDWEVFKEGTDLDGYTSSVLSYLKFCTDAVLPTKTIKVFPKSKTMAGQHSEAPTQSL</sequence>
<dbReference type="Proteomes" id="UP000831701">
    <property type="component" value="Chromosome 3"/>
</dbReference>
<accession>A0ACB8X6J5</accession>
<keyword evidence="2" id="KW-1185">Reference proteome</keyword>
<organism evidence="1 2">
    <name type="scientific">Scortum barcoo</name>
    <name type="common">barcoo grunter</name>
    <dbReference type="NCBI Taxonomy" id="214431"/>
    <lineage>
        <taxon>Eukaryota</taxon>
        <taxon>Metazoa</taxon>
        <taxon>Chordata</taxon>
        <taxon>Craniata</taxon>
        <taxon>Vertebrata</taxon>
        <taxon>Euteleostomi</taxon>
        <taxon>Actinopterygii</taxon>
        <taxon>Neopterygii</taxon>
        <taxon>Teleostei</taxon>
        <taxon>Neoteleostei</taxon>
        <taxon>Acanthomorphata</taxon>
        <taxon>Eupercaria</taxon>
        <taxon>Centrarchiformes</taxon>
        <taxon>Terapontoidei</taxon>
        <taxon>Terapontidae</taxon>
        <taxon>Scortum</taxon>
    </lineage>
</organism>
<name>A0ACB8X6J5_9TELE</name>
<gene>
    <name evidence="1" type="ORF">L3Q82_021138</name>
</gene>
<reference evidence="1" key="1">
    <citation type="submission" date="2022-04" db="EMBL/GenBank/DDBJ databases">
        <title>Jade perch genome.</title>
        <authorList>
            <person name="Chao B."/>
        </authorList>
    </citation>
    <scope>NUCLEOTIDE SEQUENCE</scope>
    <source>
        <strain evidence="1">CB-2022</strain>
    </source>
</reference>
<protein>
    <submittedName>
        <fullName evidence="1">Uncharacterized protein</fullName>
    </submittedName>
</protein>
<comment type="caution">
    <text evidence="1">The sequence shown here is derived from an EMBL/GenBank/DDBJ whole genome shotgun (WGS) entry which is preliminary data.</text>
</comment>
<dbReference type="EMBL" id="CM041533">
    <property type="protein sequence ID" value="KAI3374558.1"/>
    <property type="molecule type" value="Genomic_DNA"/>
</dbReference>
<evidence type="ECO:0000313" key="1">
    <source>
        <dbReference type="EMBL" id="KAI3374558.1"/>
    </source>
</evidence>
<proteinExistence type="predicted"/>